<dbReference type="NCBIfam" id="TIGR00229">
    <property type="entry name" value="sensory_box"/>
    <property type="match status" value="1"/>
</dbReference>
<evidence type="ECO:0000259" key="6">
    <source>
        <dbReference type="PROSITE" id="PS50109"/>
    </source>
</evidence>
<dbReference type="InterPro" id="IPR005467">
    <property type="entry name" value="His_kinase_dom"/>
</dbReference>
<sequence>MSNRQTVDGTPYDHLLEHVQDSVVEFEIVEGDPIVREANAAFVETFGYAIDDIRGEPLNDWIVPEWLDAEARALDSRTAAGETNHQRVKRETATGLREFRYRGIPYTEGEAELDGFAVYTDITELTWTEHRLQVLTRVLRHNLRNESNVILGHTARLLDQLGASSTEAVGAAATIETAAANLEKLTREADEIDSLLSAPELDAGGIDCVPAVYDAVSEHRQLFPRAEVVADLPERLVVRGDSHLESAIHGLIDNAIVHNPSESPYVEVSAAALGPRWAAIRVADDGPRIAEHERAVVTGDAERTRTRHGSGLGLWLVKWVTERSGGELSFEESAYGGNVVQVRLPRT</sequence>
<dbReference type="PROSITE" id="PS50109">
    <property type="entry name" value="HIS_KIN"/>
    <property type="match status" value="1"/>
</dbReference>
<dbReference type="GO" id="GO:0007234">
    <property type="term" value="P:osmosensory signaling via phosphorelay pathway"/>
    <property type="evidence" value="ECO:0007669"/>
    <property type="project" value="TreeGrafter"/>
</dbReference>
<dbReference type="Proteomes" id="UP000653099">
    <property type="component" value="Unassembled WGS sequence"/>
</dbReference>
<dbReference type="EMBL" id="BMOC01000001">
    <property type="protein sequence ID" value="GGI94439.1"/>
    <property type="molecule type" value="Genomic_DNA"/>
</dbReference>
<dbReference type="GO" id="GO:0030295">
    <property type="term" value="F:protein kinase activator activity"/>
    <property type="evidence" value="ECO:0007669"/>
    <property type="project" value="TreeGrafter"/>
</dbReference>
<dbReference type="SUPFAM" id="SSF55785">
    <property type="entry name" value="PYP-like sensor domain (PAS domain)"/>
    <property type="match status" value="1"/>
</dbReference>
<keyword evidence="8" id="KW-1185">Reference proteome</keyword>
<dbReference type="PANTHER" id="PTHR42878">
    <property type="entry name" value="TWO-COMPONENT HISTIDINE KINASE"/>
    <property type="match status" value="1"/>
</dbReference>
<organism evidence="7 8">
    <name type="scientific">Halobellus salinus</name>
    <dbReference type="NCBI Taxonomy" id="931585"/>
    <lineage>
        <taxon>Archaea</taxon>
        <taxon>Methanobacteriati</taxon>
        <taxon>Methanobacteriota</taxon>
        <taxon>Stenosarchaea group</taxon>
        <taxon>Halobacteria</taxon>
        <taxon>Halobacteriales</taxon>
        <taxon>Haloferacaceae</taxon>
        <taxon>Halobellus</taxon>
    </lineage>
</organism>
<dbReference type="EC" id="2.7.13.3" evidence="2"/>
<dbReference type="PANTHER" id="PTHR42878:SF14">
    <property type="entry name" value="OSMOLARITY TWO-COMPONENT SYSTEM PROTEIN SSK1"/>
    <property type="match status" value="1"/>
</dbReference>
<dbReference type="InterPro" id="IPR004358">
    <property type="entry name" value="Sig_transdc_His_kin-like_C"/>
</dbReference>
<proteinExistence type="predicted"/>
<dbReference type="Gene3D" id="3.30.565.10">
    <property type="entry name" value="Histidine kinase-like ATPase, C-terminal domain"/>
    <property type="match status" value="1"/>
</dbReference>
<reference evidence="7" key="2">
    <citation type="submission" date="2020-09" db="EMBL/GenBank/DDBJ databases">
        <authorList>
            <person name="Sun Q."/>
            <person name="Ohkuma M."/>
        </authorList>
    </citation>
    <scope>NUCLEOTIDE SEQUENCE</scope>
    <source>
        <strain evidence="7">JCM 14359</strain>
    </source>
</reference>
<dbReference type="GO" id="GO:0004673">
    <property type="term" value="F:protein histidine kinase activity"/>
    <property type="evidence" value="ECO:0007669"/>
    <property type="project" value="UniProtKB-EC"/>
</dbReference>
<keyword evidence="3" id="KW-0808">Transferase</keyword>
<dbReference type="InterPro" id="IPR003594">
    <property type="entry name" value="HATPase_dom"/>
</dbReference>
<dbReference type="InterPro" id="IPR035965">
    <property type="entry name" value="PAS-like_dom_sf"/>
</dbReference>
<dbReference type="Pfam" id="PF02518">
    <property type="entry name" value="HATPase_c"/>
    <property type="match status" value="1"/>
</dbReference>
<comment type="caution">
    <text evidence="7">The sequence shown here is derived from an EMBL/GenBank/DDBJ whole genome shotgun (WGS) entry which is preliminary data.</text>
</comment>
<dbReference type="GO" id="GO:0000156">
    <property type="term" value="F:phosphorelay response regulator activity"/>
    <property type="evidence" value="ECO:0007669"/>
    <property type="project" value="TreeGrafter"/>
</dbReference>
<dbReference type="InterPro" id="IPR050351">
    <property type="entry name" value="BphY/WalK/GraS-like"/>
</dbReference>
<comment type="catalytic activity">
    <reaction evidence="1">
        <text>ATP + protein L-histidine = ADP + protein N-phospho-L-histidine.</text>
        <dbReference type="EC" id="2.7.13.3"/>
    </reaction>
</comment>
<protein>
    <recommendedName>
        <fullName evidence="2">histidine kinase</fullName>
        <ecNumber evidence="2">2.7.13.3</ecNumber>
    </recommendedName>
</protein>
<accession>A0A830EIH1</accession>
<dbReference type="InterPro" id="IPR013656">
    <property type="entry name" value="PAS_4"/>
</dbReference>
<dbReference type="InterPro" id="IPR036890">
    <property type="entry name" value="HATPase_C_sf"/>
</dbReference>
<dbReference type="SUPFAM" id="SSF55874">
    <property type="entry name" value="ATPase domain of HSP90 chaperone/DNA topoisomerase II/histidine kinase"/>
    <property type="match status" value="1"/>
</dbReference>
<dbReference type="Gene3D" id="3.30.450.20">
    <property type="entry name" value="PAS domain"/>
    <property type="match status" value="1"/>
</dbReference>
<dbReference type="InterPro" id="IPR000014">
    <property type="entry name" value="PAS"/>
</dbReference>
<dbReference type="Pfam" id="PF08448">
    <property type="entry name" value="PAS_4"/>
    <property type="match status" value="1"/>
</dbReference>
<evidence type="ECO:0000313" key="7">
    <source>
        <dbReference type="EMBL" id="GGI94439.1"/>
    </source>
</evidence>
<keyword evidence="4" id="KW-0418">Kinase</keyword>
<reference evidence="7" key="1">
    <citation type="journal article" date="2014" name="Int. J. Syst. Evol. Microbiol.">
        <title>Complete genome sequence of Corynebacterium casei LMG S-19264T (=DSM 44701T), isolated from a smear-ripened cheese.</title>
        <authorList>
            <consortium name="US DOE Joint Genome Institute (JGI-PGF)"/>
            <person name="Walter F."/>
            <person name="Albersmeier A."/>
            <person name="Kalinowski J."/>
            <person name="Ruckert C."/>
        </authorList>
    </citation>
    <scope>NUCLEOTIDE SEQUENCE</scope>
    <source>
        <strain evidence="7">JCM 14359</strain>
    </source>
</reference>
<feature type="domain" description="Histidine kinase" evidence="6">
    <location>
        <begin position="138"/>
        <end position="347"/>
    </location>
</feature>
<evidence type="ECO:0000256" key="1">
    <source>
        <dbReference type="ARBA" id="ARBA00000085"/>
    </source>
</evidence>
<keyword evidence="5" id="KW-0472">Membrane</keyword>
<dbReference type="AlphaFoldDB" id="A0A830EIH1"/>
<evidence type="ECO:0000256" key="4">
    <source>
        <dbReference type="ARBA" id="ARBA00022777"/>
    </source>
</evidence>
<name>A0A830EIH1_9EURY</name>
<evidence type="ECO:0000256" key="5">
    <source>
        <dbReference type="ARBA" id="ARBA00023136"/>
    </source>
</evidence>
<gene>
    <name evidence="7" type="ORF">GCM10008995_00850</name>
</gene>
<evidence type="ECO:0000256" key="2">
    <source>
        <dbReference type="ARBA" id="ARBA00012438"/>
    </source>
</evidence>
<evidence type="ECO:0000313" key="8">
    <source>
        <dbReference type="Proteomes" id="UP000653099"/>
    </source>
</evidence>
<dbReference type="SMART" id="SM00387">
    <property type="entry name" value="HATPase_c"/>
    <property type="match status" value="1"/>
</dbReference>
<evidence type="ECO:0000256" key="3">
    <source>
        <dbReference type="ARBA" id="ARBA00022679"/>
    </source>
</evidence>
<dbReference type="RefSeq" id="WP_268238866.1">
    <property type="nucleotide sequence ID" value="NZ_BMOC01000001.1"/>
</dbReference>
<dbReference type="GO" id="GO:0016020">
    <property type="term" value="C:membrane"/>
    <property type="evidence" value="ECO:0007669"/>
    <property type="project" value="UniProtKB-SubCell"/>
</dbReference>
<dbReference type="PRINTS" id="PR00344">
    <property type="entry name" value="BCTRLSENSOR"/>
</dbReference>